<dbReference type="EC" id="6.1.1.9" evidence="10"/>
<evidence type="ECO:0000256" key="2">
    <source>
        <dbReference type="ARBA" id="ARBA00011245"/>
    </source>
</evidence>
<dbReference type="InterPro" id="IPR002300">
    <property type="entry name" value="aa-tRNA-synth_Ia"/>
</dbReference>
<dbReference type="PROSITE" id="PS00178">
    <property type="entry name" value="AA_TRNA_LIGASE_I"/>
    <property type="match status" value="1"/>
</dbReference>
<evidence type="ECO:0000256" key="9">
    <source>
        <dbReference type="ARBA" id="ARBA00047552"/>
    </source>
</evidence>
<reference evidence="15" key="1">
    <citation type="submission" date="2017-09" db="EMBL/GenBank/DDBJ databases">
        <title>Depth-based differentiation of microbial function through sediment-hosted aquifers and enrichment of novel symbionts in the deep terrestrial subsurface.</title>
        <authorList>
            <person name="Probst A.J."/>
            <person name="Ladd B."/>
            <person name="Jarett J.K."/>
            <person name="Geller-Mcgrath D.E."/>
            <person name="Sieber C.M.K."/>
            <person name="Emerson J.B."/>
            <person name="Anantharaman K."/>
            <person name="Thomas B.C."/>
            <person name="Malmstrom R."/>
            <person name="Stieglmeier M."/>
            <person name="Klingl A."/>
            <person name="Woyke T."/>
            <person name="Ryan C.M."/>
            <person name="Banfield J.F."/>
        </authorList>
    </citation>
    <scope>NUCLEOTIDE SEQUENCE [LARGE SCALE GENOMIC DNA]</scope>
</reference>
<evidence type="ECO:0000259" key="12">
    <source>
        <dbReference type="Pfam" id="PF08264"/>
    </source>
</evidence>
<evidence type="ECO:0000256" key="1">
    <source>
        <dbReference type="ARBA" id="ARBA00004496"/>
    </source>
</evidence>
<dbReference type="InterPro" id="IPR013155">
    <property type="entry name" value="M/V/L/I-tRNA-synth_anticd-bd"/>
</dbReference>
<dbReference type="NCBIfam" id="TIGR00422">
    <property type="entry name" value="valS"/>
    <property type="match status" value="1"/>
</dbReference>
<protein>
    <recommendedName>
        <fullName evidence="10">Valine--tRNA ligase</fullName>
        <ecNumber evidence="10">6.1.1.9</ecNumber>
    </recommendedName>
    <alternativeName>
        <fullName evidence="10">Valyl-tRNA synthetase</fullName>
        <shortName evidence="10">ValRS</shortName>
    </alternativeName>
</protein>
<feature type="binding site" evidence="10">
    <location>
        <position position="550"/>
    </location>
    <ligand>
        <name>ATP</name>
        <dbReference type="ChEBI" id="CHEBI:30616"/>
    </ligand>
</feature>
<evidence type="ECO:0000259" key="13">
    <source>
        <dbReference type="Pfam" id="PF10458"/>
    </source>
</evidence>
<dbReference type="SUPFAM" id="SSF52374">
    <property type="entry name" value="Nucleotidylyl transferase"/>
    <property type="match status" value="1"/>
</dbReference>
<evidence type="ECO:0000256" key="6">
    <source>
        <dbReference type="ARBA" id="ARBA00022840"/>
    </source>
</evidence>
<comment type="subunit">
    <text evidence="2 10">Monomer.</text>
</comment>
<keyword evidence="8 10" id="KW-0030">Aminoacyl-tRNA synthetase</keyword>
<evidence type="ECO:0000256" key="7">
    <source>
        <dbReference type="ARBA" id="ARBA00022917"/>
    </source>
</evidence>
<name>A0A2M7XGB5_9BACT</name>
<dbReference type="CDD" id="cd07962">
    <property type="entry name" value="Anticodon_Ia_Val"/>
    <property type="match status" value="1"/>
</dbReference>
<comment type="function">
    <text evidence="10">Catalyzes the attachment of valine to tRNA(Val). As ValRS can inadvertently accommodate and process structurally similar amino acids such as threonine, to avoid such errors, it has a 'posttransfer' editing activity that hydrolyzes mischarged Thr-tRNA(Val) in a tRNA-dependent manner.</text>
</comment>
<dbReference type="InterPro" id="IPR037118">
    <property type="entry name" value="Val-tRNA_synth_C_sf"/>
</dbReference>
<dbReference type="Gene3D" id="1.10.730.10">
    <property type="entry name" value="Isoleucyl-tRNA Synthetase, Domain 1"/>
    <property type="match status" value="1"/>
</dbReference>
<dbReference type="InterPro" id="IPR009008">
    <property type="entry name" value="Val/Leu/Ile-tRNA-synth_edit"/>
</dbReference>
<gene>
    <name evidence="10" type="primary">valS</name>
    <name evidence="14" type="ORF">CO173_00820</name>
</gene>
<feature type="domain" description="Valyl-tRNA synthetase tRNA-binding arm" evidence="13">
    <location>
        <begin position="824"/>
        <end position="888"/>
    </location>
</feature>
<comment type="domain">
    <text evidence="10">The C-terminal coiled-coil domain is crucial for aminoacylation activity.</text>
</comment>
<comment type="subcellular location">
    <subcellularLocation>
        <location evidence="1 10">Cytoplasm</location>
    </subcellularLocation>
</comment>
<keyword evidence="10" id="KW-0175">Coiled coil</keyword>
<keyword evidence="7 10" id="KW-0648">Protein biosynthesis</keyword>
<dbReference type="Pfam" id="PF08264">
    <property type="entry name" value="Anticodon_1"/>
    <property type="match status" value="1"/>
</dbReference>
<feature type="short sequence motif" description="'HIGH' region" evidence="10">
    <location>
        <begin position="53"/>
        <end position="63"/>
    </location>
</feature>
<dbReference type="InterPro" id="IPR001412">
    <property type="entry name" value="aa-tRNA-synth_I_CS"/>
</dbReference>
<evidence type="ECO:0000259" key="11">
    <source>
        <dbReference type="Pfam" id="PF00133"/>
    </source>
</evidence>
<feature type="short sequence motif" description="'KMSKS' region" evidence="10">
    <location>
        <begin position="547"/>
        <end position="551"/>
    </location>
</feature>
<comment type="similarity">
    <text evidence="10">Belongs to the class-I aminoacyl-tRNA synthetase family. ValS type 1 subfamily.</text>
</comment>
<dbReference type="Pfam" id="PF10458">
    <property type="entry name" value="Val_tRNA-synt_C"/>
    <property type="match status" value="1"/>
</dbReference>
<dbReference type="CDD" id="cd00817">
    <property type="entry name" value="ValRS_core"/>
    <property type="match status" value="1"/>
</dbReference>
<dbReference type="InterPro" id="IPR014729">
    <property type="entry name" value="Rossmann-like_a/b/a_fold"/>
</dbReference>
<dbReference type="InterPro" id="IPR019499">
    <property type="entry name" value="Val-tRNA_synth_tRNA-bd"/>
</dbReference>
<dbReference type="Gene3D" id="3.90.740.10">
    <property type="entry name" value="Valyl/Leucyl/Isoleucyl-tRNA synthetase, editing domain"/>
    <property type="match status" value="1"/>
</dbReference>
<dbReference type="SUPFAM" id="SSF50677">
    <property type="entry name" value="ValRS/IleRS/LeuRS editing domain"/>
    <property type="match status" value="1"/>
</dbReference>
<dbReference type="InterPro" id="IPR010978">
    <property type="entry name" value="tRNA-bd_arm"/>
</dbReference>
<evidence type="ECO:0000256" key="10">
    <source>
        <dbReference type="HAMAP-Rule" id="MF_02004"/>
    </source>
</evidence>
<keyword evidence="5 10" id="KW-0547">Nucleotide-binding</keyword>
<sequence length="888" mass="100710">MSDSEKELSKAYDPAWVEDATYLKWLESGFFNPDNLPNLEKRTEPFTIVLPPPNVTGTLHMGHAVMLAIEDAMIRFNRMNGKRALWLPGTDHAAIATESKVEKLLIEKEGINRHDLGREAFLERVNQFAQESHDTIVNQMKKMGASVDWSREAYTLDEERNFAVRTAFTQMYGDGLIYKGHRVINWDPKGQTTVSDEEVEYIEGTAKMYTFKYSQDFPISIATTRPETKVGDTAVAVNPEDPRYIEFVGKEYQVEFAGANLNIKIIADPNVDQTFGTGALGVTPAHSMVDSDMARNHTLGMVVVIGKDGRMTKEAGTLVAGQTTIEARETVVNWLRENNLLEAEVEITQNLSVAQRSGGVIEPLPMDQWFIDVNKEFAFKATGLNTMTGIQNGEMVTLKKLMQHAVKSEQIKILPERFSKTYFHWIDNLRDWNISRQIWFGHRVPVWYRGDDMYVGVEAPEGEGWEQDSDTLDTWFSSGLWTFSTLGWPKETDDLNFYHPTSVLETGYDILFFWVARMVLMSTYLVGQVPFKEVYLHGLVRDESGRKMSKSLGNVIDPLTMIEKYGADATRLSLMIGGTPGNDMKLSEDKVSAFRNFTNKLWNISRFVLMSVQNVEEITEADGKTLPDKYILGRLSEVIKKVTEHLEKHEFSLAGETLREFTWNNFADEYLEFAKTQKRSPELAENTDKILLYVLQNVLKLWHPFMPFVTEELYKEFGLGMLIVAEWPKPLRELETEVAETFEVLRGIIAQLRNVRATYNIPYSKKIDVILVNAGAVQSEEKIIIDQVKLGEVTFVETDTKPEQVTTRVVGQTTIHVPLADLVDLEAEKTKTEKEFAEAKAYVLSLEKTLGNAGFRANASAEVITQREASLAEAKERVLKLEAVINNL</sequence>
<evidence type="ECO:0000256" key="5">
    <source>
        <dbReference type="ARBA" id="ARBA00022741"/>
    </source>
</evidence>
<keyword evidence="6 10" id="KW-0067">ATP-binding</keyword>
<evidence type="ECO:0000256" key="3">
    <source>
        <dbReference type="ARBA" id="ARBA00022490"/>
    </source>
</evidence>
<keyword evidence="3 10" id="KW-0963">Cytoplasm</keyword>
<dbReference type="SUPFAM" id="SSF46589">
    <property type="entry name" value="tRNA-binding arm"/>
    <property type="match status" value="1"/>
</dbReference>
<feature type="domain" description="Methionyl/Valyl/Leucyl/Isoleucyl-tRNA synthetase anticodon-binding" evidence="12">
    <location>
        <begin position="628"/>
        <end position="770"/>
    </location>
</feature>
<dbReference type="InterPro" id="IPR033705">
    <property type="entry name" value="Anticodon_Ia_Val"/>
</dbReference>
<comment type="catalytic activity">
    <reaction evidence="9 10">
        <text>tRNA(Val) + L-valine + ATP = L-valyl-tRNA(Val) + AMP + diphosphate</text>
        <dbReference type="Rhea" id="RHEA:10704"/>
        <dbReference type="Rhea" id="RHEA-COMP:9672"/>
        <dbReference type="Rhea" id="RHEA-COMP:9708"/>
        <dbReference type="ChEBI" id="CHEBI:30616"/>
        <dbReference type="ChEBI" id="CHEBI:33019"/>
        <dbReference type="ChEBI" id="CHEBI:57762"/>
        <dbReference type="ChEBI" id="CHEBI:78442"/>
        <dbReference type="ChEBI" id="CHEBI:78537"/>
        <dbReference type="ChEBI" id="CHEBI:456215"/>
        <dbReference type="EC" id="6.1.1.9"/>
    </reaction>
</comment>
<dbReference type="Proteomes" id="UP000231263">
    <property type="component" value="Unassembled WGS sequence"/>
</dbReference>
<proteinExistence type="inferred from homology"/>
<dbReference type="GO" id="GO:0005829">
    <property type="term" value="C:cytosol"/>
    <property type="evidence" value="ECO:0007669"/>
    <property type="project" value="TreeGrafter"/>
</dbReference>
<comment type="domain">
    <text evidence="10">ValRS has two distinct active sites: one for aminoacylation and one for editing. The misactivated threonine is translocated from the active site to the editing site.</text>
</comment>
<dbReference type="Gene3D" id="3.40.50.620">
    <property type="entry name" value="HUPs"/>
    <property type="match status" value="3"/>
</dbReference>
<dbReference type="EMBL" id="PFWT01000006">
    <property type="protein sequence ID" value="PJA46918.1"/>
    <property type="molecule type" value="Genomic_DNA"/>
</dbReference>
<dbReference type="FunFam" id="3.40.50.620:FF:000032">
    <property type="entry name" value="Valine--tRNA ligase"/>
    <property type="match status" value="1"/>
</dbReference>
<dbReference type="InterPro" id="IPR009080">
    <property type="entry name" value="tRNAsynth_Ia_anticodon-bd"/>
</dbReference>
<comment type="caution">
    <text evidence="14">The sequence shown here is derived from an EMBL/GenBank/DDBJ whole genome shotgun (WGS) entry which is preliminary data.</text>
</comment>
<evidence type="ECO:0000256" key="4">
    <source>
        <dbReference type="ARBA" id="ARBA00022598"/>
    </source>
</evidence>
<evidence type="ECO:0000313" key="15">
    <source>
        <dbReference type="Proteomes" id="UP000231263"/>
    </source>
</evidence>
<dbReference type="AlphaFoldDB" id="A0A2M7XGB5"/>
<dbReference type="Pfam" id="PF00133">
    <property type="entry name" value="tRNA-synt_1"/>
    <property type="match status" value="2"/>
</dbReference>
<evidence type="ECO:0000313" key="14">
    <source>
        <dbReference type="EMBL" id="PJA46918.1"/>
    </source>
</evidence>
<dbReference type="HAMAP" id="MF_02004">
    <property type="entry name" value="Val_tRNA_synth_type1"/>
    <property type="match status" value="1"/>
</dbReference>
<keyword evidence="4 10" id="KW-0436">Ligase</keyword>
<dbReference type="InterPro" id="IPR002303">
    <property type="entry name" value="Valyl-tRNA_ligase"/>
</dbReference>
<dbReference type="SUPFAM" id="SSF47323">
    <property type="entry name" value="Anticodon-binding domain of a subclass of class I aminoacyl-tRNA synthetases"/>
    <property type="match status" value="1"/>
</dbReference>
<accession>A0A2M7XGB5</accession>
<dbReference type="PANTHER" id="PTHR11946">
    <property type="entry name" value="VALYL-TRNA SYNTHETASES"/>
    <property type="match status" value="1"/>
</dbReference>
<dbReference type="GO" id="GO:0004832">
    <property type="term" value="F:valine-tRNA ligase activity"/>
    <property type="evidence" value="ECO:0007669"/>
    <property type="project" value="UniProtKB-UniRule"/>
</dbReference>
<evidence type="ECO:0000256" key="8">
    <source>
        <dbReference type="ARBA" id="ARBA00023146"/>
    </source>
</evidence>
<dbReference type="GO" id="GO:0002161">
    <property type="term" value="F:aminoacyl-tRNA deacylase activity"/>
    <property type="evidence" value="ECO:0007669"/>
    <property type="project" value="InterPro"/>
</dbReference>
<dbReference type="PRINTS" id="PR00986">
    <property type="entry name" value="TRNASYNTHVAL"/>
</dbReference>
<dbReference type="PANTHER" id="PTHR11946:SF93">
    <property type="entry name" value="VALINE--TRNA LIGASE, CHLOROPLASTIC_MITOCHONDRIAL 2"/>
    <property type="match status" value="1"/>
</dbReference>
<feature type="domain" description="Aminoacyl-tRNA synthetase class Ia" evidence="11">
    <location>
        <begin position="22"/>
        <end position="453"/>
    </location>
</feature>
<organism evidence="14 15">
    <name type="scientific">Candidatus Uhrbacteria bacterium CG_4_9_14_3_um_filter_41_35</name>
    <dbReference type="NCBI Taxonomy" id="1975034"/>
    <lineage>
        <taxon>Bacteria</taxon>
        <taxon>Candidatus Uhriibacteriota</taxon>
    </lineage>
</organism>
<dbReference type="GO" id="GO:0006438">
    <property type="term" value="P:valyl-tRNA aminoacylation"/>
    <property type="evidence" value="ECO:0007669"/>
    <property type="project" value="UniProtKB-UniRule"/>
</dbReference>
<dbReference type="Gene3D" id="1.10.287.380">
    <property type="entry name" value="Valyl-tRNA synthetase, C-terminal domain"/>
    <property type="match status" value="1"/>
</dbReference>
<dbReference type="GO" id="GO:0005524">
    <property type="term" value="F:ATP binding"/>
    <property type="evidence" value="ECO:0007669"/>
    <property type="project" value="UniProtKB-UniRule"/>
</dbReference>
<dbReference type="NCBIfam" id="NF004349">
    <property type="entry name" value="PRK05729.1"/>
    <property type="match status" value="1"/>
</dbReference>
<feature type="domain" description="Aminoacyl-tRNA synthetase class Ia" evidence="11">
    <location>
        <begin position="463"/>
        <end position="587"/>
    </location>
</feature>